<name>X0V796_9ZZZZ</name>
<evidence type="ECO:0008006" key="2">
    <source>
        <dbReference type="Google" id="ProtNLM"/>
    </source>
</evidence>
<protein>
    <recommendedName>
        <fullName evidence="2">CBM-cenC domain-containing protein</fullName>
    </recommendedName>
</protein>
<gene>
    <name evidence="1" type="ORF">S01H1_34120</name>
</gene>
<dbReference type="Gene3D" id="2.60.120.260">
    <property type="entry name" value="Galactose-binding domain-like"/>
    <property type="match status" value="1"/>
</dbReference>
<accession>X0V796</accession>
<dbReference type="EMBL" id="BARS01021218">
    <property type="protein sequence ID" value="GAG13975.1"/>
    <property type="molecule type" value="Genomic_DNA"/>
</dbReference>
<reference evidence="1" key="1">
    <citation type="journal article" date="2014" name="Front. Microbiol.">
        <title>High frequency of phylogenetically diverse reductive dehalogenase-homologous genes in deep subseafloor sedimentary metagenomes.</title>
        <authorList>
            <person name="Kawai M."/>
            <person name="Futagami T."/>
            <person name="Toyoda A."/>
            <person name="Takaki Y."/>
            <person name="Nishi S."/>
            <person name="Hori S."/>
            <person name="Arai W."/>
            <person name="Tsubouchi T."/>
            <person name="Morono Y."/>
            <person name="Uchiyama I."/>
            <person name="Ito T."/>
            <person name="Fujiyama A."/>
            <person name="Inagaki F."/>
            <person name="Takami H."/>
        </authorList>
    </citation>
    <scope>NUCLEOTIDE SEQUENCE</scope>
    <source>
        <strain evidence="1">Expedition CK06-06</strain>
    </source>
</reference>
<evidence type="ECO:0000313" key="1">
    <source>
        <dbReference type="EMBL" id="GAG13975.1"/>
    </source>
</evidence>
<dbReference type="AlphaFoldDB" id="X0V796"/>
<comment type="caution">
    <text evidence="1">The sequence shown here is derived from an EMBL/GenBank/DDBJ whole genome shotgun (WGS) entry which is preliminary data.</text>
</comment>
<proteinExistence type="predicted"/>
<sequence>MYFDSGSIEPQVNEILTGATSGATAKVFSVTVTANTWAGTNAVGYIILLDCDGCFNNNENINGSVGGGNMLTANHEDGVVGADKLVKNGAFVATINDWTAITANLTNVGGGVAGGNCMQVASSGAAKGRAYQDITTVVGISYKLSLYFKKGTSADGKFMIGIVADEDSIYDSGALSDAAWTAYTHTFVATHTTTRITMQTTDPTATENSLFDEITVYELNEWINLCSLGGKNYVEDWS</sequence>
<feature type="non-terminal residue" evidence="1">
    <location>
        <position position="238"/>
    </location>
</feature>
<organism evidence="1">
    <name type="scientific">marine sediment metagenome</name>
    <dbReference type="NCBI Taxonomy" id="412755"/>
    <lineage>
        <taxon>unclassified sequences</taxon>
        <taxon>metagenomes</taxon>
        <taxon>ecological metagenomes</taxon>
    </lineage>
</organism>